<name>A0A519BJQ4_9DELT</name>
<dbReference type="Gene3D" id="3.30.460.10">
    <property type="entry name" value="Beta Polymerase, domain 2"/>
    <property type="match status" value="1"/>
</dbReference>
<protein>
    <submittedName>
        <fullName evidence="2">Nucleotidyltransferase domain-containing protein</fullName>
    </submittedName>
</protein>
<dbReference type="PANTHER" id="PTHR33933:SF1">
    <property type="entry name" value="PROTEIN ADENYLYLTRANSFERASE MNTA-RELATED"/>
    <property type="match status" value="1"/>
</dbReference>
<reference evidence="2 3" key="1">
    <citation type="journal article" date="2019" name="ISME J.">
        <title>Insights into ecological role of a new deltaproteobacterial order Candidatus Acidulodesulfobacterales by metagenomics and metatranscriptomics.</title>
        <authorList>
            <person name="Tan S."/>
            <person name="Liu J."/>
            <person name="Fang Y."/>
            <person name="Hedlund B.P."/>
            <person name="Lian Z.H."/>
            <person name="Huang L.Y."/>
            <person name="Li J.T."/>
            <person name="Huang L.N."/>
            <person name="Li W.J."/>
            <person name="Jiang H.C."/>
            <person name="Dong H.L."/>
            <person name="Shu W.S."/>
        </authorList>
    </citation>
    <scope>NUCLEOTIDE SEQUENCE [LARGE SCALE GENOMIC DNA]</scope>
    <source>
        <strain evidence="2">AP1</strain>
    </source>
</reference>
<dbReference type="PANTHER" id="PTHR33933">
    <property type="entry name" value="NUCLEOTIDYLTRANSFERASE"/>
    <property type="match status" value="1"/>
</dbReference>
<gene>
    <name evidence="2" type="ORF">EVG15_10945</name>
</gene>
<dbReference type="SUPFAM" id="SSF81301">
    <property type="entry name" value="Nucleotidyltransferase"/>
    <property type="match status" value="1"/>
</dbReference>
<dbReference type="CDD" id="cd05403">
    <property type="entry name" value="NT_KNTase_like"/>
    <property type="match status" value="1"/>
</dbReference>
<dbReference type="GO" id="GO:0016779">
    <property type="term" value="F:nucleotidyltransferase activity"/>
    <property type="evidence" value="ECO:0007669"/>
    <property type="project" value="InterPro"/>
</dbReference>
<dbReference type="Proteomes" id="UP000319296">
    <property type="component" value="Unassembled WGS sequence"/>
</dbReference>
<keyword evidence="2" id="KW-0808">Transferase</keyword>
<evidence type="ECO:0000259" key="1">
    <source>
        <dbReference type="Pfam" id="PF01909"/>
    </source>
</evidence>
<dbReference type="InterPro" id="IPR043519">
    <property type="entry name" value="NT_sf"/>
</dbReference>
<organism evidence="2 3">
    <name type="scientific">Candidatus Acididesulfobacter diazotrophicus</name>
    <dbReference type="NCBI Taxonomy" id="2597226"/>
    <lineage>
        <taxon>Bacteria</taxon>
        <taxon>Deltaproteobacteria</taxon>
        <taxon>Candidatus Acidulodesulfobacterales</taxon>
        <taxon>Candidatus Acididesulfobacter</taxon>
    </lineage>
</organism>
<evidence type="ECO:0000313" key="3">
    <source>
        <dbReference type="Proteomes" id="UP000319296"/>
    </source>
</evidence>
<evidence type="ECO:0000313" key="2">
    <source>
        <dbReference type="EMBL" id="RZD17479.1"/>
    </source>
</evidence>
<accession>A0A519BJQ4</accession>
<dbReference type="InterPro" id="IPR002934">
    <property type="entry name" value="Polymerase_NTP_transf_dom"/>
</dbReference>
<dbReference type="Pfam" id="PF01909">
    <property type="entry name" value="NTP_transf_2"/>
    <property type="match status" value="1"/>
</dbReference>
<dbReference type="AlphaFoldDB" id="A0A519BJQ4"/>
<comment type="caution">
    <text evidence="2">The sequence shown here is derived from an EMBL/GenBank/DDBJ whole genome shotgun (WGS) entry which is preliminary data.</text>
</comment>
<dbReference type="InterPro" id="IPR052548">
    <property type="entry name" value="Type_VII_TA_antitoxin"/>
</dbReference>
<dbReference type="EMBL" id="SGBB01000043">
    <property type="protein sequence ID" value="RZD17479.1"/>
    <property type="molecule type" value="Genomic_DNA"/>
</dbReference>
<sequence length="139" mass="16160">MQNNILISSKYSNYLTDNERNALSELKEKITEKYSGAEFILYGSKARGDYNENSDIDILIVINDNYKIDKNISFEELEKRYFLPVDKNIEDKISDILVDIQVKYCVSIDYQIKNKSYIKTNLAGIVPLYQNIKKDGIEL</sequence>
<feature type="domain" description="Polymerase nucleotidyl transferase" evidence="1">
    <location>
        <begin position="23"/>
        <end position="85"/>
    </location>
</feature>
<proteinExistence type="predicted"/>